<dbReference type="Proteomes" id="UP000048948">
    <property type="component" value="Unassembled WGS sequence"/>
</dbReference>
<dbReference type="AlphaFoldDB" id="A0A655A2C2"/>
<sequence length="88" mass="9310">MLLGLDGLVHALVVAAADQHPAGELVDDEHLTIADDVVLVAAEQLFGLQSVVEIADQRRVGGLVQVVDAELVFDEFHTLLVHADGAFA</sequence>
<organism evidence="1 2">
    <name type="scientific">Mycobacterium tuberculosis</name>
    <dbReference type="NCBI Taxonomy" id="1773"/>
    <lineage>
        <taxon>Bacteria</taxon>
        <taxon>Bacillati</taxon>
        <taxon>Actinomycetota</taxon>
        <taxon>Actinomycetes</taxon>
        <taxon>Mycobacteriales</taxon>
        <taxon>Mycobacteriaceae</taxon>
        <taxon>Mycobacterium</taxon>
        <taxon>Mycobacterium tuberculosis complex</taxon>
    </lineage>
</organism>
<accession>A0A655A2C2</accession>
<evidence type="ECO:0000313" key="1">
    <source>
        <dbReference type="EMBL" id="CKR70300.1"/>
    </source>
</evidence>
<dbReference type="EMBL" id="CNGE01000046">
    <property type="protein sequence ID" value="CKR70300.1"/>
    <property type="molecule type" value="Genomic_DNA"/>
</dbReference>
<reference evidence="1 2" key="1">
    <citation type="submission" date="2015-03" db="EMBL/GenBank/DDBJ databases">
        <authorList>
            <consortium name="Pathogen Informatics"/>
        </authorList>
    </citation>
    <scope>NUCLEOTIDE SEQUENCE [LARGE SCALE GENOMIC DNA]</scope>
    <source>
        <strain evidence="1 2">Bir 172</strain>
    </source>
</reference>
<name>A0A655A2C2_MYCTX</name>
<evidence type="ECO:0000313" key="2">
    <source>
        <dbReference type="Proteomes" id="UP000048948"/>
    </source>
</evidence>
<proteinExistence type="predicted"/>
<gene>
    <name evidence="1" type="ORF">ERS027646_00465</name>
</gene>
<protein>
    <submittedName>
        <fullName evidence="1">Uncharacterized protein</fullName>
    </submittedName>
</protein>